<gene>
    <name evidence="2" type="ORF">CYMTET_11091</name>
</gene>
<dbReference type="Proteomes" id="UP001190700">
    <property type="component" value="Unassembled WGS sequence"/>
</dbReference>
<accession>A0AAE0LDI1</accession>
<organism evidence="2 3">
    <name type="scientific">Cymbomonas tetramitiformis</name>
    <dbReference type="NCBI Taxonomy" id="36881"/>
    <lineage>
        <taxon>Eukaryota</taxon>
        <taxon>Viridiplantae</taxon>
        <taxon>Chlorophyta</taxon>
        <taxon>Pyramimonadophyceae</taxon>
        <taxon>Pyramimonadales</taxon>
        <taxon>Pyramimonadaceae</taxon>
        <taxon>Cymbomonas</taxon>
    </lineage>
</organism>
<dbReference type="Pfam" id="PF13843">
    <property type="entry name" value="DDE_Tnp_1_7"/>
    <property type="match status" value="1"/>
</dbReference>
<dbReference type="AlphaFoldDB" id="A0AAE0LDI1"/>
<name>A0AAE0LDI1_9CHLO</name>
<evidence type="ECO:0000313" key="3">
    <source>
        <dbReference type="Proteomes" id="UP001190700"/>
    </source>
</evidence>
<keyword evidence="3" id="KW-1185">Reference proteome</keyword>
<dbReference type="PANTHER" id="PTHR46599">
    <property type="entry name" value="PIGGYBAC TRANSPOSABLE ELEMENT-DERIVED PROTEIN 4"/>
    <property type="match status" value="1"/>
</dbReference>
<dbReference type="InterPro" id="IPR029526">
    <property type="entry name" value="PGBD"/>
</dbReference>
<proteinExistence type="predicted"/>
<reference evidence="2 3" key="1">
    <citation type="journal article" date="2015" name="Genome Biol. Evol.">
        <title>Comparative Genomics of a Bacterivorous Green Alga Reveals Evolutionary Causalities and Consequences of Phago-Mixotrophic Mode of Nutrition.</title>
        <authorList>
            <person name="Burns J.A."/>
            <person name="Paasch A."/>
            <person name="Narechania A."/>
            <person name="Kim E."/>
        </authorList>
    </citation>
    <scope>NUCLEOTIDE SEQUENCE [LARGE SCALE GENOMIC DNA]</scope>
    <source>
        <strain evidence="2 3">PLY_AMNH</strain>
    </source>
</reference>
<evidence type="ECO:0000259" key="1">
    <source>
        <dbReference type="Pfam" id="PF13843"/>
    </source>
</evidence>
<evidence type="ECO:0000313" key="2">
    <source>
        <dbReference type="EMBL" id="KAK3281102.1"/>
    </source>
</evidence>
<comment type="caution">
    <text evidence="2">The sequence shown here is derived from an EMBL/GenBank/DDBJ whole genome shotgun (WGS) entry which is preliminary data.</text>
</comment>
<dbReference type="PANTHER" id="PTHR46599:SF3">
    <property type="entry name" value="PIGGYBAC TRANSPOSABLE ELEMENT-DERIVED PROTEIN 4"/>
    <property type="match status" value="1"/>
</dbReference>
<sequence length="199" mass="22958">MFNSKNFLDWLYARKKLGCGVCRAYGRGLPGCVVQSPVTRKVELEAAVGIVKVARSSDFKVLALSIYGSKPVHMLTSHHSEVKLIGKERKIWDAAESRLTTLNFTRLNVIDDYNYNMNGVDVVDQLRNQYRCNDPWMRQRKWWFPIFLWCIEVACGNAYRCYQEMCKKGLAEGEKPLTHRRFIELLSSRLCGLDTKPAE</sequence>
<dbReference type="EMBL" id="LGRX02004029">
    <property type="protein sequence ID" value="KAK3281102.1"/>
    <property type="molecule type" value="Genomic_DNA"/>
</dbReference>
<protein>
    <recommendedName>
        <fullName evidence="1">PiggyBac transposable element-derived protein domain-containing protein</fullName>
    </recommendedName>
</protein>
<feature type="domain" description="PiggyBac transposable element-derived protein" evidence="1">
    <location>
        <begin position="2"/>
        <end position="159"/>
    </location>
</feature>